<name>A0AAN7Q713_9COLE</name>
<evidence type="ECO:0000313" key="3">
    <source>
        <dbReference type="Proteomes" id="UP001353858"/>
    </source>
</evidence>
<keyword evidence="1" id="KW-0812">Transmembrane</keyword>
<gene>
    <name evidence="2" type="ORF">RN001_000363</name>
</gene>
<sequence>MYSVYRFRLTKPTVLAILAQIEGQLEFNDLNNSISPSHIRTRNVLERVFGVWKRRFPVEMVILSDRILFIIILHIYNFLFI</sequence>
<feature type="transmembrane region" description="Helical" evidence="1">
    <location>
        <begin position="60"/>
        <end position="79"/>
    </location>
</feature>
<dbReference type="Proteomes" id="UP001353858">
    <property type="component" value="Unassembled WGS sequence"/>
</dbReference>
<evidence type="ECO:0000313" key="2">
    <source>
        <dbReference type="EMBL" id="KAK4884092.1"/>
    </source>
</evidence>
<dbReference type="EMBL" id="JARPUR010000001">
    <property type="protein sequence ID" value="KAK4884092.1"/>
    <property type="molecule type" value="Genomic_DNA"/>
</dbReference>
<reference evidence="3" key="1">
    <citation type="submission" date="2023-01" db="EMBL/GenBank/DDBJ databases">
        <title>Key to firefly adult light organ development and bioluminescence: homeobox transcription factors regulate luciferase expression and transportation to peroxisome.</title>
        <authorList>
            <person name="Fu X."/>
        </authorList>
    </citation>
    <scope>NUCLEOTIDE SEQUENCE [LARGE SCALE GENOMIC DNA]</scope>
</reference>
<keyword evidence="3" id="KW-1185">Reference proteome</keyword>
<proteinExistence type="predicted"/>
<dbReference type="AlphaFoldDB" id="A0AAN7Q713"/>
<evidence type="ECO:0000256" key="1">
    <source>
        <dbReference type="SAM" id="Phobius"/>
    </source>
</evidence>
<keyword evidence="1" id="KW-1133">Transmembrane helix</keyword>
<keyword evidence="1" id="KW-0472">Membrane</keyword>
<comment type="caution">
    <text evidence="2">The sequence shown here is derived from an EMBL/GenBank/DDBJ whole genome shotgun (WGS) entry which is preliminary data.</text>
</comment>
<organism evidence="2 3">
    <name type="scientific">Aquatica leii</name>
    <dbReference type="NCBI Taxonomy" id="1421715"/>
    <lineage>
        <taxon>Eukaryota</taxon>
        <taxon>Metazoa</taxon>
        <taxon>Ecdysozoa</taxon>
        <taxon>Arthropoda</taxon>
        <taxon>Hexapoda</taxon>
        <taxon>Insecta</taxon>
        <taxon>Pterygota</taxon>
        <taxon>Neoptera</taxon>
        <taxon>Endopterygota</taxon>
        <taxon>Coleoptera</taxon>
        <taxon>Polyphaga</taxon>
        <taxon>Elateriformia</taxon>
        <taxon>Elateroidea</taxon>
        <taxon>Lampyridae</taxon>
        <taxon>Luciolinae</taxon>
        <taxon>Aquatica</taxon>
    </lineage>
</organism>
<protein>
    <recommendedName>
        <fullName evidence="4">DDE Tnp4 domain-containing protein</fullName>
    </recommendedName>
</protein>
<evidence type="ECO:0008006" key="4">
    <source>
        <dbReference type="Google" id="ProtNLM"/>
    </source>
</evidence>
<accession>A0AAN7Q713</accession>